<feature type="region of interest" description="Disordered" evidence="1">
    <location>
        <begin position="1"/>
        <end position="37"/>
    </location>
</feature>
<proteinExistence type="predicted"/>
<organism evidence="2 3">
    <name type="scientific">Amphibalanus amphitrite</name>
    <name type="common">Striped barnacle</name>
    <name type="synonym">Balanus amphitrite</name>
    <dbReference type="NCBI Taxonomy" id="1232801"/>
    <lineage>
        <taxon>Eukaryota</taxon>
        <taxon>Metazoa</taxon>
        <taxon>Ecdysozoa</taxon>
        <taxon>Arthropoda</taxon>
        <taxon>Crustacea</taxon>
        <taxon>Multicrustacea</taxon>
        <taxon>Cirripedia</taxon>
        <taxon>Thoracica</taxon>
        <taxon>Thoracicalcarea</taxon>
        <taxon>Balanomorpha</taxon>
        <taxon>Balanoidea</taxon>
        <taxon>Balanidae</taxon>
        <taxon>Amphibalaninae</taxon>
        <taxon>Amphibalanus</taxon>
    </lineage>
</organism>
<evidence type="ECO:0000256" key="1">
    <source>
        <dbReference type="SAM" id="MobiDB-lite"/>
    </source>
</evidence>
<dbReference type="Proteomes" id="UP000440578">
    <property type="component" value="Unassembled WGS sequence"/>
</dbReference>
<feature type="compositionally biased region" description="Polar residues" evidence="1">
    <location>
        <begin position="1"/>
        <end position="16"/>
    </location>
</feature>
<name>A0A6A4VVS9_AMPAM</name>
<dbReference type="EMBL" id="VIIS01001471">
    <property type="protein sequence ID" value="KAF0297753.1"/>
    <property type="molecule type" value="Genomic_DNA"/>
</dbReference>
<keyword evidence="3" id="KW-1185">Reference proteome</keyword>
<gene>
    <name evidence="2" type="ORF">FJT64_004821</name>
</gene>
<evidence type="ECO:0000313" key="2">
    <source>
        <dbReference type="EMBL" id="KAF0297753.1"/>
    </source>
</evidence>
<dbReference type="AlphaFoldDB" id="A0A6A4VVS9"/>
<accession>A0A6A4VVS9</accession>
<protein>
    <submittedName>
        <fullName evidence="2">Uncharacterized protein</fullName>
    </submittedName>
</protein>
<comment type="caution">
    <text evidence="2">The sequence shown here is derived from an EMBL/GenBank/DDBJ whole genome shotgun (WGS) entry which is preliminary data.</text>
</comment>
<sequence>MSLRQQTSRGPFTTPSAPARFPARPGDQPCLAGSEQDPLPTARLIGGDVIRYQAGVPGVRYCCRSLIAGLTSNLHNSLSVEKFPDRRKASELRRDDCGPR</sequence>
<evidence type="ECO:0000313" key="3">
    <source>
        <dbReference type="Proteomes" id="UP000440578"/>
    </source>
</evidence>
<reference evidence="2 3" key="1">
    <citation type="submission" date="2019-07" db="EMBL/GenBank/DDBJ databases">
        <title>Draft genome assembly of a fouling barnacle, Amphibalanus amphitrite (Darwin, 1854): The first reference genome for Thecostraca.</title>
        <authorList>
            <person name="Kim W."/>
        </authorList>
    </citation>
    <scope>NUCLEOTIDE SEQUENCE [LARGE SCALE GENOMIC DNA]</scope>
    <source>
        <strain evidence="2">SNU_AA5</strain>
        <tissue evidence="2">Soma without cirri and trophi</tissue>
    </source>
</reference>